<dbReference type="InterPro" id="IPR011250">
    <property type="entry name" value="OMP/PagP_B-barrel"/>
</dbReference>
<name>A0A947GIH8_9HYPH</name>
<accession>A0A947GIH8</accession>
<proteinExistence type="inferred from homology"/>
<protein>
    <submittedName>
        <fullName evidence="8">Outer membrane beta-barrel protein</fullName>
    </submittedName>
</protein>
<dbReference type="Gene3D" id="2.40.160.20">
    <property type="match status" value="1"/>
</dbReference>
<dbReference type="PANTHER" id="PTHR34001">
    <property type="entry name" value="BLL7405 PROTEIN"/>
    <property type="match status" value="1"/>
</dbReference>
<evidence type="ECO:0000256" key="4">
    <source>
        <dbReference type="ARBA" id="ARBA00023237"/>
    </source>
</evidence>
<dbReference type="Proteomes" id="UP000766595">
    <property type="component" value="Unassembled WGS sequence"/>
</dbReference>
<dbReference type="RefSeq" id="WP_261968218.1">
    <property type="nucleotide sequence ID" value="NZ_JAHHZF010000004.1"/>
</dbReference>
<reference evidence="8 9" key="1">
    <citation type="submission" date="2021-06" db="EMBL/GenBank/DDBJ databases">
        <authorList>
            <person name="Grouzdev D.S."/>
            <person name="Koziaeva V."/>
        </authorList>
    </citation>
    <scope>NUCLEOTIDE SEQUENCE [LARGE SCALE GENOMIC DNA]</scope>
    <source>
        <strain evidence="8 9">22</strain>
    </source>
</reference>
<evidence type="ECO:0000313" key="9">
    <source>
        <dbReference type="Proteomes" id="UP000766595"/>
    </source>
</evidence>
<dbReference type="GO" id="GO:0009279">
    <property type="term" value="C:cell outer membrane"/>
    <property type="evidence" value="ECO:0007669"/>
    <property type="project" value="UniProtKB-SubCell"/>
</dbReference>
<dbReference type="InterPro" id="IPR027385">
    <property type="entry name" value="Beta-barrel_OMP"/>
</dbReference>
<dbReference type="AlphaFoldDB" id="A0A947GIH8"/>
<dbReference type="Pfam" id="PF13505">
    <property type="entry name" value="OMP_b-brl"/>
    <property type="match status" value="1"/>
</dbReference>
<gene>
    <name evidence="8" type="ORF">KL771_09025</name>
</gene>
<keyword evidence="9" id="KW-1185">Reference proteome</keyword>
<evidence type="ECO:0000256" key="2">
    <source>
        <dbReference type="ARBA" id="ARBA00022729"/>
    </source>
</evidence>
<comment type="subcellular location">
    <subcellularLocation>
        <location evidence="1">Cell outer membrane</location>
    </subcellularLocation>
</comment>
<dbReference type="PANTHER" id="PTHR34001:SF3">
    <property type="entry name" value="BLL7405 PROTEIN"/>
    <property type="match status" value="1"/>
</dbReference>
<organism evidence="8 9">
    <name type="scientific">Prosthecodimorpha staleyi</name>
    <dbReference type="NCBI Taxonomy" id="2840188"/>
    <lineage>
        <taxon>Bacteria</taxon>
        <taxon>Pseudomonadati</taxon>
        <taxon>Pseudomonadota</taxon>
        <taxon>Alphaproteobacteria</taxon>
        <taxon>Hyphomicrobiales</taxon>
        <taxon>Ancalomicrobiaceae</taxon>
        <taxon>Prosthecodimorpha</taxon>
    </lineage>
</organism>
<dbReference type="SUPFAM" id="SSF56925">
    <property type="entry name" value="OMPA-like"/>
    <property type="match status" value="1"/>
</dbReference>
<keyword evidence="3" id="KW-0472">Membrane</keyword>
<dbReference type="InterPro" id="IPR051692">
    <property type="entry name" value="OMP-like"/>
</dbReference>
<evidence type="ECO:0000256" key="1">
    <source>
        <dbReference type="ARBA" id="ARBA00004442"/>
    </source>
</evidence>
<dbReference type="EMBL" id="JAHHZF010000004">
    <property type="protein sequence ID" value="MBT9289594.1"/>
    <property type="molecule type" value="Genomic_DNA"/>
</dbReference>
<keyword evidence="4" id="KW-0998">Cell outer membrane</keyword>
<feature type="domain" description="Outer membrane protein beta-barrel" evidence="7">
    <location>
        <begin position="31"/>
        <end position="213"/>
    </location>
</feature>
<evidence type="ECO:0000256" key="3">
    <source>
        <dbReference type="ARBA" id="ARBA00023136"/>
    </source>
</evidence>
<comment type="caution">
    <text evidence="8">The sequence shown here is derived from an EMBL/GenBank/DDBJ whole genome shotgun (WGS) entry which is preliminary data.</text>
</comment>
<sequence>MNRLSTFLVTAAAAMILSDAAGAVDLFTKTASATPACAAARFGGFYAGVNAGGMVQKSDFTDVDYFWYGGTKSYSAQGATAGVQAGYNYVFCNTLVGFEVDANWANASSKKNFTTYSTQSSSIDWFGTARLRAGFAVDNFLLYGTGGLAWGDIKSGWDFNKTYWFPDADFKKLNTLGVGWVAGAGIEYAVTDKISIKAEGLYMDLGSKTGRTNPYDVTYKLDVATTAAVARLGVNVRY</sequence>
<feature type="chain" id="PRO_5037117869" evidence="6">
    <location>
        <begin position="24"/>
        <end position="238"/>
    </location>
</feature>
<evidence type="ECO:0000256" key="5">
    <source>
        <dbReference type="ARBA" id="ARBA00038306"/>
    </source>
</evidence>
<feature type="signal peptide" evidence="6">
    <location>
        <begin position="1"/>
        <end position="23"/>
    </location>
</feature>
<evidence type="ECO:0000259" key="7">
    <source>
        <dbReference type="Pfam" id="PF13505"/>
    </source>
</evidence>
<evidence type="ECO:0000256" key="6">
    <source>
        <dbReference type="SAM" id="SignalP"/>
    </source>
</evidence>
<comment type="similarity">
    <text evidence="5">Belongs to the Omp25/RopB family.</text>
</comment>
<keyword evidence="2 6" id="KW-0732">Signal</keyword>
<evidence type="ECO:0000313" key="8">
    <source>
        <dbReference type="EMBL" id="MBT9289594.1"/>
    </source>
</evidence>